<dbReference type="EMBL" id="CAUYUJ010015055">
    <property type="protein sequence ID" value="CAK0849360.1"/>
    <property type="molecule type" value="Genomic_DNA"/>
</dbReference>
<evidence type="ECO:0008006" key="3">
    <source>
        <dbReference type="Google" id="ProtNLM"/>
    </source>
</evidence>
<keyword evidence="2" id="KW-1185">Reference proteome</keyword>
<comment type="caution">
    <text evidence="1">The sequence shown here is derived from an EMBL/GenBank/DDBJ whole genome shotgun (WGS) entry which is preliminary data.</text>
</comment>
<dbReference type="Proteomes" id="UP001189429">
    <property type="component" value="Unassembled WGS sequence"/>
</dbReference>
<accession>A0ABN9TT56</accession>
<gene>
    <name evidence="1" type="ORF">PCOR1329_LOCUS42073</name>
</gene>
<feature type="non-terminal residue" evidence="1">
    <location>
        <position position="124"/>
    </location>
</feature>
<sequence length="124" mass="13125">MSRSSPSSTPASLHYSRFPGFFAGSTAGSRTWLASPEADQHTCCFKGEGAMLITVCVDDGVMSHSDKWHGVAAGARACYELEVHSAVATRMCSQFSPLLSASCSLPFGRRPRAAQTPRVDTPAG</sequence>
<name>A0ABN9TT56_9DINO</name>
<evidence type="ECO:0000313" key="1">
    <source>
        <dbReference type="EMBL" id="CAK0849360.1"/>
    </source>
</evidence>
<reference evidence="1" key="1">
    <citation type="submission" date="2023-10" db="EMBL/GenBank/DDBJ databases">
        <authorList>
            <person name="Chen Y."/>
            <person name="Shah S."/>
            <person name="Dougan E. K."/>
            <person name="Thang M."/>
            <person name="Chan C."/>
        </authorList>
    </citation>
    <scope>NUCLEOTIDE SEQUENCE [LARGE SCALE GENOMIC DNA]</scope>
</reference>
<evidence type="ECO:0000313" key="2">
    <source>
        <dbReference type="Proteomes" id="UP001189429"/>
    </source>
</evidence>
<protein>
    <recommendedName>
        <fullName evidence="3">Subtilisin</fullName>
    </recommendedName>
</protein>
<proteinExistence type="predicted"/>
<organism evidence="1 2">
    <name type="scientific">Prorocentrum cordatum</name>
    <dbReference type="NCBI Taxonomy" id="2364126"/>
    <lineage>
        <taxon>Eukaryota</taxon>
        <taxon>Sar</taxon>
        <taxon>Alveolata</taxon>
        <taxon>Dinophyceae</taxon>
        <taxon>Prorocentrales</taxon>
        <taxon>Prorocentraceae</taxon>
        <taxon>Prorocentrum</taxon>
    </lineage>
</organism>